<gene>
    <name evidence="1" type="ORF">HXN55_02055</name>
</gene>
<dbReference type="RefSeq" id="WP_004365256.1">
    <property type="nucleotide sequence ID" value="NZ_CAJZDG010000101.1"/>
</dbReference>
<organism evidence="1 2">
    <name type="scientific">Prevotella nigrescens</name>
    <dbReference type="NCBI Taxonomy" id="28133"/>
    <lineage>
        <taxon>Bacteria</taxon>
        <taxon>Pseudomonadati</taxon>
        <taxon>Bacteroidota</taxon>
        <taxon>Bacteroidia</taxon>
        <taxon>Bacteroidales</taxon>
        <taxon>Prevotellaceae</taxon>
        <taxon>Prevotella</taxon>
    </lineage>
</organism>
<comment type="caution">
    <text evidence="1">The sequence shown here is derived from an EMBL/GenBank/DDBJ whole genome shotgun (WGS) entry which is preliminary data.</text>
</comment>
<dbReference type="AlphaFoldDB" id="A0A9D6AA98"/>
<reference evidence="1" key="1">
    <citation type="submission" date="2020-04" db="EMBL/GenBank/DDBJ databases">
        <title>Deep metagenomics examines the oral microbiome during advanced dental caries in children, revealing novel taxa and co-occurrences with host molecules.</title>
        <authorList>
            <person name="Baker J.L."/>
            <person name="Morton J.T."/>
            <person name="Dinis M."/>
            <person name="Alvarez R."/>
            <person name="Tran N.C."/>
            <person name="Knight R."/>
            <person name="Edlund A."/>
        </authorList>
    </citation>
    <scope>NUCLEOTIDE SEQUENCE</scope>
    <source>
        <strain evidence="1">JCVI_32_bin.50</strain>
    </source>
</reference>
<evidence type="ECO:0000313" key="1">
    <source>
        <dbReference type="EMBL" id="MBF1446162.1"/>
    </source>
</evidence>
<dbReference type="EMBL" id="JABZTM010000013">
    <property type="protein sequence ID" value="MBF1446162.1"/>
    <property type="molecule type" value="Genomic_DNA"/>
</dbReference>
<accession>A0A9D6AA98</accession>
<protein>
    <submittedName>
        <fullName evidence="1">Uncharacterized protein</fullName>
    </submittedName>
</protein>
<evidence type="ECO:0000313" key="2">
    <source>
        <dbReference type="Proteomes" id="UP000787419"/>
    </source>
</evidence>
<dbReference type="Proteomes" id="UP000787419">
    <property type="component" value="Unassembled WGS sequence"/>
</dbReference>
<proteinExistence type="predicted"/>
<name>A0A9D6AA98_9BACT</name>
<sequence>MKSFSKKACFLPQPVLIIGTYDDNGKPDVEKMNLITFNPVSLKYLRIENSVGKELK</sequence>